<dbReference type="EMBL" id="JBHUME010000011">
    <property type="protein sequence ID" value="MFD2614265.1"/>
    <property type="molecule type" value="Genomic_DNA"/>
</dbReference>
<proteinExistence type="predicted"/>
<accession>A0ABW5PG24</accession>
<evidence type="ECO:0000313" key="1">
    <source>
        <dbReference type="EMBL" id="MFD2614265.1"/>
    </source>
</evidence>
<sequence length="132" mass="15118">MYYAPYYYGIPVNYDPYLDRSYNFLPDFFSYQNVVAGLQRDVNLLISQSPVQKTTQQNYGNSTERTTVTNITANRIRFSDAPVTFQGNYLGNFTQGRSYPFYTDAASGGQRGLTVKDNFGVWHTFPYRVPIG</sequence>
<comment type="caution">
    <text evidence="1">The sequence shown here is derived from an EMBL/GenBank/DDBJ whole genome shotgun (WGS) entry which is preliminary data.</text>
</comment>
<dbReference type="RefSeq" id="WP_377604938.1">
    <property type="nucleotide sequence ID" value="NZ_JBHUME010000011.1"/>
</dbReference>
<keyword evidence="2" id="KW-1185">Reference proteome</keyword>
<evidence type="ECO:0000313" key="2">
    <source>
        <dbReference type="Proteomes" id="UP001597541"/>
    </source>
</evidence>
<dbReference type="Proteomes" id="UP001597541">
    <property type="component" value="Unassembled WGS sequence"/>
</dbReference>
<organism evidence="1 2">
    <name type="scientific">Paenibacillus gansuensis</name>
    <dbReference type="NCBI Taxonomy" id="306542"/>
    <lineage>
        <taxon>Bacteria</taxon>
        <taxon>Bacillati</taxon>
        <taxon>Bacillota</taxon>
        <taxon>Bacilli</taxon>
        <taxon>Bacillales</taxon>
        <taxon>Paenibacillaceae</taxon>
        <taxon>Paenibacillus</taxon>
    </lineage>
</organism>
<reference evidence="2" key="1">
    <citation type="journal article" date="2019" name="Int. J. Syst. Evol. Microbiol.">
        <title>The Global Catalogue of Microorganisms (GCM) 10K type strain sequencing project: providing services to taxonomists for standard genome sequencing and annotation.</title>
        <authorList>
            <consortium name="The Broad Institute Genomics Platform"/>
            <consortium name="The Broad Institute Genome Sequencing Center for Infectious Disease"/>
            <person name="Wu L."/>
            <person name="Ma J."/>
        </authorList>
    </citation>
    <scope>NUCLEOTIDE SEQUENCE [LARGE SCALE GENOMIC DNA]</scope>
    <source>
        <strain evidence="2">KCTC 3950</strain>
    </source>
</reference>
<name>A0ABW5PG24_9BACL</name>
<protein>
    <submittedName>
        <fullName evidence="1">Uncharacterized protein</fullName>
    </submittedName>
</protein>
<gene>
    <name evidence="1" type="ORF">ACFSUF_17790</name>
</gene>